<dbReference type="Proteomes" id="UP000027222">
    <property type="component" value="Unassembled WGS sequence"/>
</dbReference>
<evidence type="ECO:0000313" key="3">
    <source>
        <dbReference type="EMBL" id="KDR66131.1"/>
    </source>
</evidence>
<feature type="compositionally biased region" description="Basic and acidic residues" evidence="1">
    <location>
        <begin position="208"/>
        <end position="219"/>
    </location>
</feature>
<dbReference type="STRING" id="685588.A0A067S5Q5"/>
<evidence type="ECO:0000259" key="2">
    <source>
        <dbReference type="Pfam" id="PF06221"/>
    </source>
</evidence>
<keyword evidence="4" id="KW-1185">Reference proteome</keyword>
<protein>
    <recommendedName>
        <fullName evidence="2">TRIP4/RQT4 C2HC5-type zinc finger domain-containing protein</fullName>
    </recommendedName>
</protein>
<feature type="domain" description="TRIP4/RQT4 C2HC5-type zinc finger" evidence="2">
    <location>
        <begin position="69"/>
        <end position="120"/>
    </location>
</feature>
<evidence type="ECO:0000256" key="1">
    <source>
        <dbReference type="SAM" id="MobiDB-lite"/>
    </source>
</evidence>
<dbReference type="OrthoDB" id="338816at2759"/>
<dbReference type="HOGENOM" id="CLU_059976_0_0_1"/>
<dbReference type="EMBL" id="KL142427">
    <property type="protein sequence ID" value="KDR66131.1"/>
    <property type="molecule type" value="Genomic_DNA"/>
</dbReference>
<dbReference type="AlphaFoldDB" id="A0A067S5Q5"/>
<evidence type="ECO:0000313" key="4">
    <source>
        <dbReference type="Proteomes" id="UP000027222"/>
    </source>
</evidence>
<dbReference type="GO" id="GO:0008270">
    <property type="term" value="F:zinc ion binding"/>
    <property type="evidence" value="ECO:0007669"/>
    <property type="project" value="InterPro"/>
</dbReference>
<name>A0A067S5Q5_GALM3</name>
<dbReference type="InterPro" id="IPR009349">
    <property type="entry name" value="TRIP4/RQT4_C2HC5_Znf"/>
</dbReference>
<dbReference type="GO" id="GO:0072344">
    <property type="term" value="P:rescue of stalled ribosome"/>
    <property type="evidence" value="ECO:0007669"/>
    <property type="project" value="InterPro"/>
</dbReference>
<reference evidence="4" key="1">
    <citation type="journal article" date="2014" name="Proc. Natl. Acad. Sci. U.S.A.">
        <title>Extensive sampling of basidiomycete genomes demonstrates inadequacy of the white-rot/brown-rot paradigm for wood decay fungi.</title>
        <authorList>
            <person name="Riley R."/>
            <person name="Salamov A.A."/>
            <person name="Brown D.W."/>
            <person name="Nagy L.G."/>
            <person name="Floudas D."/>
            <person name="Held B.W."/>
            <person name="Levasseur A."/>
            <person name="Lombard V."/>
            <person name="Morin E."/>
            <person name="Otillar R."/>
            <person name="Lindquist E.A."/>
            <person name="Sun H."/>
            <person name="LaButti K.M."/>
            <person name="Schmutz J."/>
            <person name="Jabbour D."/>
            <person name="Luo H."/>
            <person name="Baker S.E."/>
            <person name="Pisabarro A.G."/>
            <person name="Walton J.D."/>
            <person name="Blanchette R.A."/>
            <person name="Henrissat B."/>
            <person name="Martin F."/>
            <person name="Cullen D."/>
            <person name="Hibbett D.S."/>
            <person name="Grigoriev I.V."/>
        </authorList>
    </citation>
    <scope>NUCLEOTIDE SEQUENCE [LARGE SCALE GENOMIC DNA]</scope>
    <source>
        <strain evidence="4">CBS 339.88</strain>
    </source>
</reference>
<feature type="region of interest" description="Disordered" evidence="1">
    <location>
        <begin position="1"/>
        <end position="45"/>
    </location>
</feature>
<proteinExistence type="predicted"/>
<gene>
    <name evidence="3" type="ORF">GALMADRAFT_259814</name>
</gene>
<dbReference type="Pfam" id="PF06221">
    <property type="entry name" value="zf-C2HC5"/>
    <property type="match status" value="1"/>
</dbReference>
<dbReference type="GO" id="GO:0005634">
    <property type="term" value="C:nucleus"/>
    <property type="evidence" value="ECO:0007669"/>
    <property type="project" value="InterPro"/>
</dbReference>
<accession>A0A067S5Q5</accession>
<dbReference type="GO" id="GO:0180022">
    <property type="term" value="C:RQC-trigger complex"/>
    <property type="evidence" value="ECO:0007669"/>
    <property type="project" value="InterPro"/>
</dbReference>
<sequence length="285" mass="31282">MQYRPAWKQHSSLPSDRIKQPPNNVAKSKGKGKQQPPPEPPKSKDVRRLEKLLGGVQNATGQERDPNGGCFCLARTHELSSYIPICHSCGLILCSVNLPQYCCPFCDKILMTGTVRESLISQLETQLASTIIKEEEAKEKAIQDSQKAAGAFPTLSSAALSLSSPSPVPAASIPPPSKQTYKVLSLTSNKRVVVSSYTSTPVHSRPASRNEDVEEEPIRVPRPPPEPTHADRTPQPSRPWENLIHGAVTYKPRLRVDDDTTPKGPSRRRRGNKGKEKETSSGQNV</sequence>
<feature type="region of interest" description="Disordered" evidence="1">
    <location>
        <begin position="196"/>
        <end position="285"/>
    </location>
</feature>
<organism evidence="3 4">
    <name type="scientific">Galerina marginata (strain CBS 339.88)</name>
    <dbReference type="NCBI Taxonomy" id="685588"/>
    <lineage>
        <taxon>Eukaryota</taxon>
        <taxon>Fungi</taxon>
        <taxon>Dikarya</taxon>
        <taxon>Basidiomycota</taxon>
        <taxon>Agaricomycotina</taxon>
        <taxon>Agaricomycetes</taxon>
        <taxon>Agaricomycetidae</taxon>
        <taxon>Agaricales</taxon>
        <taxon>Agaricineae</taxon>
        <taxon>Strophariaceae</taxon>
        <taxon>Galerina</taxon>
    </lineage>
</organism>